<dbReference type="InterPro" id="IPR002509">
    <property type="entry name" value="NODB_dom"/>
</dbReference>
<evidence type="ECO:0000256" key="2">
    <source>
        <dbReference type="ARBA" id="ARBA00022801"/>
    </source>
</evidence>
<keyword evidence="2" id="KW-0378">Hydrolase</keyword>
<keyword evidence="1" id="KW-0479">Metal-binding</keyword>
<evidence type="ECO:0000256" key="1">
    <source>
        <dbReference type="ARBA" id="ARBA00022723"/>
    </source>
</evidence>
<sequence length="505" mass="53566">MGGIFLLALTASGCGLASATPPRDTRLPADPTRIDFVDPAGVPGLTPRTLSGDDVLTRRAHLSHPELSGAEPLNERLREDARRRLSEFRESAAGQSSPDPTSPDPTSPDPTSPALTSPAPTSPELNVDWQLVAAGEAIGVRLRAGRSHGSDWEYATTTLWYDTRTRQAVDSTGLLTGGPALREVARLVAAGLRDRGPGVDRDQVVPDPDRFDSMAFNRDGDLVVEFDECEIAPCSLGRLAEAVPAGRVWPLLSDTGRRAQQTARLHGQRVAAKEPGAPPSPAPAAASNRAGTVDCTKARCVALTFGGGPGPETGRLLDTLREAGARATFFTVGGNAAAAPELLRRMSAEGHLVGNHSYEHRDLARLPSSKIADSLTRTQDVVTAAIGRRPTLVRAPYGSVGPELRRVARELGLSLVDADVDSSDWRDRDAGEIADRVVKRAHPGAIVRLHDTRSTTVAAVPDILERLAGKGYTFVTVPELYGAAGMQAGYVYKSGIAPVRKEPLT</sequence>
<protein>
    <submittedName>
        <fullName evidence="5">Polysaccharide deacetylase family protein</fullName>
    </submittedName>
</protein>
<dbReference type="PROSITE" id="PS51677">
    <property type="entry name" value="NODB"/>
    <property type="match status" value="1"/>
</dbReference>
<dbReference type="RefSeq" id="WP_270158352.1">
    <property type="nucleotide sequence ID" value="NZ_JAPNNL010000157.1"/>
</dbReference>
<dbReference type="SUPFAM" id="SSF88713">
    <property type="entry name" value="Glycoside hydrolase/deacetylase"/>
    <property type="match status" value="1"/>
</dbReference>
<dbReference type="EMBL" id="JAPNNL010000157">
    <property type="protein sequence ID" value="MDA0637450.1"/>
    <property type="molecule type" value="Genomic_DNA"/>
</dbReference>
<dbReference type="InterPro" id="IPR050248">
    <property type="entry name" value="Polysacc_deacetylase_ArnD"/>
</dbReference>
<reference evidence="5" key="1">
    <citation type="submission" date="2022-11" db="EMBL/GenBank/DDBJ databases">
        <title>Nonomuraea corallina sp. nov., a new species of the genus Nonomuraea isolated from sea side sediment in Thai sea.</title>
        <authorList>
            <person name="Ngamcharungchit C."/>
            <person name="Matsumoto A."/>
            <person name="Suriyachadkun C."/>
            <person name="Panbangred W."/>
            <person name="Inahashi Y."/>
            <person name="Intra B."/>
        </authorList>
    </citation>
    <scope>NUCLEOTIDE SEQUENCE</scope>
    <source>
        <strain evidence="5">MCN248</strain>
    </source>
</reference>
<feature type="compositionally biased region" description="Low complexity" evidence="3">
    <location>
        <begin position="112"/>
        <end position="123"/>
    </location>
</feature>
<evidence type="ECO:0000313" key="6">
    <source>
        <dbReference type="Proteomes" id="UP001144036"/>
    </source>
</evidence>
<dbReference type="PANTHER" id="PTHR10587:SF133">
    <property type="entry name" value="CHITIN DEACETYLASE 1-RELATED"/>
    <property type="match status" value="1"/>
</dbReference>
<feature type="region of interest" description="Disordered" evidence="3">
    <location>
        <begin position="264"/>
        <end position="289"/>
    </location>
</feature>
<dbReference type="Proteomes" id="UP001144036">
    <property type="component" value="Unassembled WGS sequence"/>
</dbReference>
<feature type="domain" description="NodB homology" evidence="4">
    <location>
        <begin position="299"/>
        <end position="475"/>
    </location>
</feature>
<evidence type="ECO:0000259" key="4">
    <source>
        <dbReference type="PROSITE" id="PS51677"/>
    </source>
</evidence>
<dbReference type="InterPro" id="IPR011330">
    <property type="entry name" value="Glyco_hydro/deAcase_b/a-brl"/>
</dbReference>
<comment type="caution">
    <text evidence="5">The sequence shown here is derived from an EMBL/GenBank/DDBJ whole genome shotgun (WGS) entry which is preliminary data.</text>
</comment>
<name>A0ABT4SK16_9ACTN</name>
<dbReference type="PANTHER" id="PTHR10587">
    <property type="entry name" value="GLYCOSYL TRANSFERASE-RELATED"/>
    <property type="match status" value="1"/>
</dbReference>
<dbReference type="CDD" id="cd10917">
    <property type="entry name" value="CE4_NodB_like_6s_7s"/>
    <property type="match status" value="1"/>
</dbReference>
<gene>
    <name evidence="5" type="ORF">OUY22_28935</name>
</gene>
<accession>A0ABT4SK16</accession>
<dbReference type="Pfam" id="PF01522">
    <property type="entry name" value="Polysacc_deac_1"/>
    <property type="match status" value="1"/>
</dbReference>
<feature type="compositionally biased region" description="Pro residues" evidence="3">
    <location>
        <begin position="100"/>
        <end position="111"/>
    </location>
</feature>
<proteinExistence type="predicted"/>
<evidence type="ECO:0000256" key="3">
    <source>
        <dbReference type="SAM" id="MobiDB-lite"/>
    </source>
</evidence>
<feature type="region of interest" description="Disordered" evidence="3">
    <location>
        <begin position="85"/>
        <end position="125"/>
    </location>
</feature>
<dbReference type="Gene3D" id="3.20.20.370">
    <property type="entry name" value="Glycoside hydrolase/deacetylase"/>
    <property type="match status" value="1"/>
</dbReference>
<keyword evidence="6" id="KW-1185">Reference proteome</keyword>
<organism evidence="5 6">
    <name type="scientific">Nonomuraea corallina</name>
    <dbReference type="NCBI Taxonomy" id="2989783"/>
    <lineage>
        <taxon>Bacteria</taxon>
        <taxon>Bacillati</taxon>
        <taxon>Actinomycetota</taxon>
        <taxon>Actinomycetes</taxon>
        <taxon>Streptosporangiales</taxon>
        <taxon>Streptosporangiaceae</taxon>
        <taxon>Nonomuraea</taxon>
    </lineage>
</organism>
<evidence type="ECO:0000313" key="5">
    <source>
        <dbReference type="EMBL" id="MDA0637450.1"/>
    </source>
</evidence>